<keyword evidence="2" id="KW-0456">Lyase</keyword>
<dbReference type="PROSITE" id="PS51819">
    <property type="entry name" value="VOC"/>
    <property type="match status" value="1"/>
</dbReference>
<dbReference type="CDD" id="cd07247">
    <property type="entry name" value="SgaA_N_like"/>
    <property type="match status" value="1"/>
</dbReference>
<dbReference type="InterPro" id="IPR052164">
    <property type="entry name" value="Anthracycline_SecMetBiosynth"/>
</dbReference>
<organism evidence="2 3">
    <name type="scientific">Aeromicrobium panaciterrae</name>
    <dbReference type="NCBI Taxonomy" id="363861"/>
    <lineage>
        <taxon>Bacteria</taxon>
        <taxon>Bacillati</taxon>
        <taxon>Actinomycetota</taxon>
        <taxon>Actinomycetes</taxon>
        <taxon>Propionibacteriales</taxon>
        <taxon>Nocardioidaceae</taxon>
        <taxon>Aeromicrobium</taxon>
    </lineage>
</organism>
<dbReference type="Pfam" id="PF00903">
    <property type="entry name" value="Glyoxalase"/>
    <property type="match status" value="1"/>
</dbReference>
<name>A0ABU1URB4_9ACTN</name>
<evidence type="ECO:0000313" key="2">
    <source>
        <dbReference type="EMBL" id="MDR7087738.1"/>
    </source>
</evidence>
<dbReference type="PANTHER" id="PTHR33993">
    <property type="entry name" value="GLYOXALASE-RELATED"/>
    <property type="match status" value="1"/>
</dbReference>
<comment type="caution">
    <text evidence="2">The sequence shown here is derived from an EMBL/GenBank/DDBJ whole genome shotgun (WGS) entry which is preliminary data.</text>
</comment>
<dbReference type="EMBL" id="JAVDWH010000001">
    <property type="protein sequence ID" value="MDR7087738.1"/>
    <property type="molecule type" value="Genomic_DNA"/>
</dbReference>
<proteinExistence type="predicted"/>
<dbReference type="GO" id="GO:0016829">
    <property type="term" value="F:lyase activity"/>
    <property type="evidence" value="ECO:0007669"/>
    <property type="project" value="UniProtKB-KW"/>
</dbReference>
<dbReference type="InterPro" id="IPR029068">
    <property type="entry name" value="Glyas_Bleomycin-R_OHBP_Dase"/>
</dbReference>
<protein>
    <submittedName>
        <fullName evidence="2">Enzyme related to lactoylglutathione lyase</fullName>
    </submittedName>
</protein>
<evidence type="ECO:0000313" key="3">
    <source>
        <dbReference type="Proteomes" id="UP001257739"/>
    </source>
</evidence>
<sequence>MSTPQHHRINYIELAATDIPRAKQFYADAFGWAFNDYGPDYAGIQGASATDPEIGGLNPQGTPSRDGALILLFSDDLDASVEAVQAAGGEVVNGPYEFPGGRRFHFTDPSGNELGVWSEA</sequence>
<dbReference type="SUPFAM" id="SSF54593">
    <property type="entry name" value="Glyoxalase/Bleomycin resistance protein/Dihydroxybiphenyl dioxygenase"/>
    <property type="match status" value="1"/>
</dbReference>
<dbReference type="Proteomes" id="UP001257739">
    <property type="component" value="Unassembled WGS sequence"/>
</dbReference>
<accession>A0ABU1URB4</accession>
<gene>
    <name evidence="2" type="ORF">J2X11_002577</name>
</gene>
<dbReference type="Gene3D" id="3.10.180.10">
    <property type="entry name" value="2,3-Dihydroxybiphenyl 1,2-Dioxygenase, domain 1"/>
    <property type="match status" value="1"/>
</dbReference>
<dbReference type="InterPro" id="IPR037523">
    <property type="entry name" value="VOC_core"/>
</dbReference>
<dbReference type="RefSeq" id="WP_309971769.1">
    <property type="nucleotide sequence ID" value="NZ_JAVDWH010000001.1"/>
</dbReference>
<feature type="domain" description="VOC" evidence="1">
    <location>
        <begin position="8"/>
        <end position="119"/>
    </location>
</feature>
<keyword evidence="3" id="KW-1185">Reference proteome</keyword>
<dbReference type="InterPro" id="IPR004360">
    <property type="entry name" value="Glyas_Fos-R_dOase_dom"/>
</dbReference>
<reference evidence="2 3" key="1">
    <citation type="submission" date="2023-07" db="EMBL/GenBank/DDBJ databases">
        <title>Sorghum-associated microbial communities from plants grown in Nebraska, USA.</title>
        <authorList>
            <person name="Schachtman D."/>
        </authorList>
    </citation>
    <scope>NUCLEOTIDE SEQUENCE [LARGE SCALE GENOMIC DNA]</scope>
    <source>
        <strain evidence="2 3">BE248</strain>
    </source>
</reference>
<dbReference type="PANTHER" id="PTHR33993:SF1">
    <property type="entry name" value="GLYOXALASE FAMILY PROTEIN"/>
    <property type="match status" value="1"/>
</dbReference>
<evidence type="ECO:0000259" key="1">
    <source>
        <dbReference type="PROSITE" id="PS51819"/>
    </source>
</evidence>